<gene>
    <name evidence="5" type="ORF">TL08_00240</name>
</gene>
<feature type="region of interest" description="Disordered" evidence="1">
    <location>
        <begin position="152"/>
        <end position="208"/>
    </location>
</feature>
<keyword evidence="2" id="KW-0812">Transmembrane</keyword>
<name>A0AAC9HK33_9PSEU</name>
<sequence>MATTRMPSRFGGALALAGVCCLVGTGQAMAHVSAVPDEAAKGGYATIALRVPNERPDASTVSVAVGFPADQPLASVRTQPQPGWTIEVERADEESEDSPVSTVTWTAEDGAEIGPDQFQEFSLSLGGLPTDTDQLVLPVDQTYDSGEVVSWDEPPADGEEEPERPAPVVTLVDSEDTGHGHGVDSATGSADETTDDAAESAGQTQDDTARLLGGGGLVVGALGVGFGIGAILRSKKR</sequence>
<evidence type="ECO:0000256" key="1">
    <source>
        <dbReference type="SAM" id="MobiDB-lite"/>
    </source>
</evidence>
<feature type="transmembrane region" description="Helical" evidence="2">
    <location>
        <begin position="211"/>
        <end position="232"/>
    </location>
</feature>
<evidence type="ECO:0000256" key="2">
    <source>
        <dbReference type="SAM" id="Phobius"/>
    </source>
</evidence>
<organism evidence="5 6">
    <name type="scientific">Actinoalloteichus hymeniacidonis</name>
    <dbReference type="NCBI Taxonomy" id="340345"/>
    <lineage>
        <taxon>Bacteria</taxon>
        <taxon>Bacillati</taxon>
        <taxon>Actinomycetota</taxon>
        <taxon>Actinomycetes</taxon>
        <taxon>Pseudonocardiales</taxon>
        <taxon>Pseudonocardiaceae</taxon>
        <taxon>Actinoalloteichus</taxon>
    </lineage>
</organism>
<evidence type="ECO:0000313" key="5">
    <source>
        <dbReference type="EMBL" id="AOS60897.1"/>
    </source>
</evidence>
<dbReference type="RefSeq" id="WP_069845636.1">
    <property type="nucleotide sequence ID" value="NZ_CP014859.1"/>
</dbReference>
<accession>A0AAC9HK33</accession>
<feature type="domain" description="YncI copper-binding" evidence="4">
    <location>
        <begin position="31"/>
        <end position="171"/>
    </location>
</feature>
<reference evidence="6" key="1">
    <citation type="submission" date="2016-03" db="EMBL/GenBank/DDBJ databases">
        <title>Complete genome sequence of the type strain Actinoalloteichus hymeniacidonis DSM 45092.</title>
        <authorList>
            <person name="Schaffert L."/>
            <person name="Albersmeier A."/>
            <person name="Winkler A."/>
            <person name="Kalinowski J."/>
            <person name="Zotchev S."/>
            <person name="Ruckert C."/>
        </authorList>
    </citation>
    <scope>NUCLEOTIDE SEQUENCE [LARGE SCALE GENOMIC DNA]</scope>
    <source>
        <strain evidence="6">HPA177(T) (DSM 45092(T))</strain>
    </source>
</reference>
<proteinExistence type="predicted"/>
<keyword evidence="6" id="KW-1185">Reference proteome</keyword>
<evidence type="ECO:0000313" key="6">
    <source>
        <dbReference type="Proteomes" id="UP000095210"/>
    </source>
</evidence>
<keyword evidence="2" id="KW-1133">Transmembrane helix</keyword>
<dbReference type="EMBL" id="CP014859">
    <property type="protein sequence ID" value="AOS60897.1"/>
    <property type="molecule type" value="Genomic_DNA"/>
</dbReference>
<dbReference type="CDD" id="cd08545">
    <property type="entry name" value="YcnI_like"/>
    <property type="match status" value="1"/>
</dbReference>
<feature type="signal peptide" evidence="3">
    <location>
        <begin position="1"/>
        <end position="30"/>
    </location>
</feature>
<dbReference type="AlphaFoldDB" id="A0AAC9HK33"/>
<dbReference type="Pfam" id="PF07987">
    <property type="entry name" value="DUF1775"/>
    <property type="match status" value="1"/>
</dbReference>
<dbReference type="InterPro" id="IPR038507">
    <property type="entry name" value="YcnI-like_sf"/>
</dbReference>
<feature type="chain" id="PRO_5042107311" description="YncI copper-binding domain-containing protein" evidence="3">
    <location>
        <begin position="31"/>
        <end position="237"/>
    </location>
</feature>
<evidence type="ECO:0000256" key="3">
    <source>
        <dbReference type="SAM" id="SignalP"/>
    </source>
</evidence>
<protein>
    <recommendedName>
        <fullName evidence="4">YncI copper-binding domain-containing protein</fullName>
    </recommendedName>
</protein>
<dbReference type="Proteomes" id="UP000095210">
    <property type="component" value="Chromosome"/>
</dbReference>
<evidence type="ECO:0000259" key="4">
    <source>
        <dbReference type="Pfam" id="PF07987"/>
    </source>
</evidence>
<keyword evidence="2" id="KW-0472">Membrane</keyword>
<dbReference type="KEGG" id="ahm:TL08_00240"/>
<dbReference type="InterPro" id="IPR012533">
    <property type="entry name" value="YcnI-copper_dom"/>
</dbReference>
<dbReference type="Gene3D" id="2.60.40.2230">
    <property type="entry name" value="Uncharacterised protein YcnI-like PF07987, DUF1775"/>
    <property type="match status" value="1"/>
</dbReference>
<keyword evidence="3" id="KW-0732">Signal</keyword>